<keyword evidence="4" id="KW-0249">Electron transport</keyword>
<dbReference type="GO" id="GO:0020037">
    <property type="term" value="F:heme binding"/>
    <property type="evidence" value="ECO:0007669"/>
    <property type="project" value="InterPro"/>
</dbReference>
<dbReference type="Pfam" id="PF09459">
    <property type="entry name" value="EB_dh"/>
    <property type="match status" value="1"/>
</dbReference>
<dbReference type="SUPFAM" id="SSF49344">
    <property type="entry name" value="CBD9-like"/>
    <property type="match status" value="1"/>
</dbReference>
<evidence type="ECO:0000256" key="1">
    <source>
        <dbReference type="ARBA" id="ARBA00022448"/>
    </source>
</evidence>
<dbReference type="EMBL" id="LHPJ01000008">
    <property type="protein sequence ID" value="KOO03052.1"/>
    <property type="molecule type" value="Genomic_DNA"/>
</dbReference>
<dbReference type="InterPro" id="IPR019020">
    <property type="entry name" value="Cyt-c552/DMSO_Rdtase_haem-bd"/>
</dbReference>
<evidence type="ECO:0000259" key="6">
    <source>
        <dbReference type="SMART" id="SM00887"/>
    </source>
</evidence>
<dbReference type="CDD" id="cd09625">
    <property type="entry name" value="DOMON_like_cytochrome"/>
    <property type="match status" value="1"/>
</dbReference>
<keyword evidence="5" id="KW-0408">Iron</keyword>
<keyword evidence="1" id="KW-0813">Transport</keyword>
<protein>
    <submittedName>
        <fullName evidence="7">Ethylbenzene dehydrogenase</fullName>
    </submittedName>
</protein>
<sequence>MRLSPIIIGITAATAIAPLSIANAKKDMVLESIKAPTTISIDGIPDSTWDAATALKVKLKKLPYKPDNGYKGIKRTDVLIKSLYDDEYVYFLIQYDDPTKSVERFPWMKQADGSWKQSMNKDQTGHENTYYEDKFAVFWDINTDDFAEKGCNAACHRAKGGKIGGRKDKNPARKYTKEGQFIDMWHWKGVRTAAHNQLDDQYIDSNTDPKLNKGWGRKGDDKTGGGYVNNIKDGQPAFVSANLSADTLLIHENEKMPFTQDYSKTDRIPGLTGAPFQGSRGDIEVGSNWNEGVWTLEMKRKLVTAGSNAKTQDVQFDDMSKSYPFGVAVFDNSQINHVYHRGVLNMVFK</sequence>
<dbReference type="Proteomes" id="UP000037515">
    <property type="component" value="Unassembled WGS sequence"/>
</dbReference>
<dbReference type="GO" id="GO:0046872">
    <property type="term" value="F:metal ion binding"/>
    <property type="evidence" value="ECO:0007669"/>
    <property type="project" value="UniProtKB-KW"/>
</dbReference>
<keyword evidence="3" id="KW-0479">Metal-binding</keyword>
<evidence type="ECO:0000256" key="2">
    <source>
        <dbReference type="ARBA" id="ARBA00022617"/>
    </source>
</evidence>
<feature type="domain" description="Cytochrome c-552/DMSO reductase-like haem-binding" evidence="6">
    <location>
        <begin position="46"/>
        <end position="342"/>
    </location>
</feature>
<organism evidence="7 8">
    <name type="scientific">Vibrio nereis</name>
    <dbReference type="NCBI Taxonomy" id="693"/>
    <lineage>
        <taxon>Bacteria</taxon>
        <taxon>Pseudomonadati</taxon>
        <taxon>Pseudomonadota</taxon>
        <taxon>Gammaproteobacteria</taxon>
        <taxon>Vibrionales</taxon>
        <taxon>Vibrionaceae</taxon>
        <taxon>Vibrio</taxon>
    </lineage>
</organism>
<dbReference type="RefSeq" id="WP_053395836.1">
    <property type="nucleotide sequence ID" value="NZ_LHPJ01000008.1"/>
</dbReference>
<accession>A0A0M0HMP4</accession>
<dbReference type="Gene3D" id="2.60.40.1190">
    <property type="match status" value="1"/>
</dbReference>
<evidence type="ECO:0000313" key="7">
    <source>
        <dbReference type="EMBL" id="KOO03052.1"/>
    </source>
</evidence>
<evidence type="ECO:0000256" key="5">
    <source>
        <dbReference type="ARBA" id="ARBA00023004"/>
    </source>
</evidence>
<reference evidence="8" key="1">
    <citation type="submission" date="2015-08" db="EMBL/GenBank/DDBJ databases">
        <title>Vibrio galatheae sp. nov., a novel member of the Vibrionaceae family isolated from the Solomon Islands.</title>
        <authorList>
            <person name="Giubergia S."/>
            <person name="Machado H."/>
            <person name="Mateiu R.V."/>
            <person name="Gram L."/>
        </authorList>
    </citation>
    <scope>NUCLEOTIDE SEQUENCE [LARGE SCALE GENOMIC DNA]</scope>
    <source>
        <strain evidence="8">DSM 19584</strain>
    </source>
</reference>
<evidence type="ECO:0000256" key="3">
    <source>
        <dbReference type="ARBA" id="ARBA00022723"/>
    </source>
</evidence>
<dbReference type="STRING" id="693.AKJ17_10860"/>
<comment type="caution">
    <text evidence="7">The sequence shown here is derived from an EMBL/GenBank/DDBJ whole genome shotgun (WGS) entry which is preliminary data.</text>
</comment>
<dbReference type="OrthoDB" id="5337932at2"/>
<dbReference type="SMART" id="SM00887">
    <property type="entry name" value="EB_dh"/>
    <property type="match status" value="1"/>
</dbReference>
<proteinExistence type="predicted"/>
<name>A0A0M0HMP4_VIBNE</name>
<keyword evidence="2" id="KW-0349">Heme</keyword>
<gene>
    <name evidence="7" type="ORF">AKJ17_10860</name>
</gene>
<keyword evidence="8" id="KW-1185">Reference proteome</keyword>
<dbReference type="AlphaFoldDB" id="A0A0M0HMP4"/>
<evidence type="ECO:0000256" key="4">
    <source>
        <dbReference type="ARBA" id="ARBA00022982"/>
    </source>
</evidence>
<dbReference type="PATRIC" id="fig|693.5.peg.2225"/>
<evidence type="ECO:0000313" key="8">
    <source>
        <dbReference type="Proteomes" id="UP000037515"/>
    </source>
</evidence>